<evidence type="ECO:0000313" key="2">
    <source>
        <dbReference type="Proteomes" id="UP000604243"/>
    </source>
</evidence>
<dbReference type="Pfam" id="PF08660">
    <property type="entry name" value="Alg14"/>
    <property type="match status" value="1"/>
</dbReference>
<accession>A0ABQ3FN55</accession>
<name>A0ABQ3FN55_9GAMM</name>
<sequence length="144" mass="16021">MKVAFVSSYGGHWVQLKILADLIEADQKIFISTLDNSTDQPSLKLVDFNFGSVHKSLPNFSRIFSFLRKEKPDVIVTTGAAPGLQVLCLARMQGIKTIWVDSIANSQKISLSGRVAKYISTETLTQWERLSAEDKKVKYVGSVL</sequence>
<comment type="caution">
    <text evidence="1">The sequence shown here is derived from an EMBL/GenBank/DDBJ whole genome shotgun (WGS) entry which is preliminary data.</text>
</comment>
<dbReference type="InterPro" id="IPR013969">
    <property type="entry name" value="Oligosacch_biosynth_Alg14"/>
</dbReference>
<organism evidence="1 2">
    <name type="scientific">Kushneria pakistanensis</name>
    <dbReference type="NCBI Taxonomy" id="1508770"/>
    <lineage>
        <taxon>Bacteria</taxon>
        <taxon>Pseudomonadati</taxon>
        <taxon>Pseudomonadota</taxon>
        <taxon>Gammaproteobacteria</taxon>
        <taxon>Oceanospirillales</taxon>
        <taxon>Halomonadaceae</taxon>
        <taxon>Kushneria</taxon>
    </lineage>
</organism>
<dbReference type="SUPFAM" id="SSF53756">
    <property type="entry name" value="UDP-Glycosyltransferase/glycogen phosphorylase"/>
    <property type="match status" value="1"/>
</dbReference>
<proteinExistence type="predicted"/>
<keyword evidence="2" id="KW-1185">Reference proteome</keyword>
<reference evidence="2" key="1">
    <citation type="journal article" date="2019" name="Int. J. Syst. Evol. Microbiol.">
        <title>The Global Catalogue of Microorganisms (GCM) 10K type strain sequencing project: providing services to taxonomists for standard genome sequencing and annotation.</title>
        <authorList>
            <consortium name="The Broad Institute Genomics Platform"/>
            <consortium name="The Broad Institute Genome Sequencing Center for Infectious Disease"/>
            <person name="Wu L."/>
            <person name="Ma J."/>
        </authorList>
    </citation>
    <scope>NUCLEOTIDE SEQUENCE [LARGE SCALE GENOMIC DNA]</scope>
    <source>
        <strain evidence="2">KCTC 42082</strain>
    </source>
</reference>
<dbReference type="Proteomes" id="UP000604243">
    <property type="component" value="Unassembled WGS sequence"/>
</dbReference>
<gene>
    <name evidence="1" type="ORF">GCM10010082_24760</name>
</gene>
<dbReference type="RefSeq" id="WP_189518628.1">
    <property type="nucleotide sequence ID" value="NZ_BMZM01000003.1"/>
</dbReference>
<protein>
    <submittedName>
        <fullName evidence="1">Capsular polysaccharide biosynthesis protein</fullName>
    </submittedName>
</protein>
<dbReference type="EMBL" id="BMZM01000003">
    <property type="protein sequence ID" value="GHC29841.1"/>
    <property type="molecule type" value="Genomic_DNA"/>
</dbReference>
<evidence type="ECO:0000313" key="1">
    <source>
        <dbReference type="EMBL" id="GHC29841.1"/>
    </source>
</evidence>
<dbReference type="Gene3D" id="3.40.50.2000">
    <property type="entry name" value="Glycogen Phosphorylase B"/>
    <property type="match status" value="1"/>
</dbReference>